<evidence type="ECO:0000259" key="6">
    <source>
        <dbReference type="PROSITE" id="PS50887"/>
    </source>
</evidence>
<dbReference type="InterPro" id="IPR029787">
    <property type="entry name" value="Nucleotide_cyclase"/>
</dbReference>
<evidence type="ECO:0000259" key="5">
    <source>
        <dbReference type="PROSITE" id="PS50883"/>
    </source>
</evidence>
<dbReference type="SUPFAM" id="SSF52540">
    <property type="entry name" value="P-loop containing nucleoside triphosphate hydrolases"/>
    <property type="match status" value="1"/>
</dbReference>
<dbReference type="SUPFAM" id="SSF48452">
    <property type="entry name" value="TPR-like"/>
    <property type="match status" value="1"/>
</dbReference>
<dbReference type="Proteomes" id="UP001257739">
    <property type="component" value="Unassembled WGS sequence"/>
</dbReference>
<dbReference type="CDD" id="cd01949">
    <property type="entry name" value="GGDEF"/>
    <property type="match status" value="1"/>
</dbReference>
<dbReference type="InterPro" id="IPR000160">
    <property type="entry name" value="GGDEF_dom"/>
</dbReference>
<feature type="domain" description="PAS" evidence="3">
    <location>
        <begin position="1390"/>
        <end position="1460"/>
    </location>
</feature>
<dbReference type="InterPro" id="IPR052155">
    <property type="entry name" value="Biofilm_reg_signaling"/>
</dbReference>
<dbReference type="SMART" id="SM00052">
    <property type="entry name" value="EAL"/>
    <property type="match status" value="1"/>
</dbReference>
<dbReference type="Gene3D" id="3.30.200.20">
    <property type="entry name" value="Phosphorylase Kinase, domain 1"/>
    <property type="match status" value="1"/>
</dbReference>
<dbReference type="InterPro" id="IPR000014">
    <property type="entry name" value="PAS"/>
</dbReference>
<dbReference type="Gene3D" id="3.30.450.20">
    <property type="entry name" value="PAS domain"/>
    <property type="match status" value="1"/>
</dbReference>
<dbReference type="InterPro" id="IPR000700">
    <property type="entry name" value="PAS-assoc_C"/>
</dbReference>
<dbReference type="PROSITE" id="PS50883">
    <property type="entry name" value="EAL"/>
    <property type="match status" value="1"/>
</dbReference>
<feature type="domain" description="EAL" evidence="5">
    <location>
        <begin position="1684"/>
        <end position="1934"/>
    </location>
</feature>
<dbReference type="PANTHER" id="PTHR44757">
    <property type="entry name" value="DIGUANYLATE CYCLASE DGCP"/>
    <property type="match status" value="1"/>
</dbReference>
<accession>A0ABU1UKU5</accession>
<dbReference type="PROSITE" id="PS50887">
    <property type="entry name" value="GGDEF"/>
    <property type="match status" value="1"/>
</dbReference>
<dbReference type="SUPFAM" id="SSF55785">
    <property type="entry name" value="PYP-like sensor domain (PAS domain)"/>
    <property type="match status" value="1"/>
</dbReference>
<dbReference type="InterPro" id="IPR029016">
    <property type="entry name" value="GAF-like_dom_sf"/>
</dbReference>
<dbReference type="InterPro" id="IPR000719">
    <property type="entry name" value="Prot_kinase_dom"/>
</dbReference>
<comment type="subcellular location">
    <subcellularLocation>
        <location evidence="1">Membrane</location>
        <topology evidence="1">Single-pass membrane protein</topology>
    </subcellularLocation>
</comment>
<dbReference type="SUPFAM" id="SSF141868">
    <property type="entry name" value="EAL domain-like"/>
    <property type="match status" value="1"/>
</dbReference>
<dbReference type="PROSITE" id="PS50112">
    <property type="entry name" value="PAS"/>
    <property type="match status" value="1"/>
</dbReference>
<dbReference type="NCBIfam" id="TIGR00229">
    <property type="entry name" value="sensory_box"/>
    <property type="match status" value="1"/>
</dbReference>
<feature type="domain" description="GGDEF" evidence="6">
    <location>
        <begin position="1543"/>
        <end position="1675"/>
    </location>
</feature>
<dbReference type="SUPFAM" id="SSF56112">
    <property type="entry name" value="Protein kinase-like (PK-like)"/>
    <property type="match status" value="1"/>
</dbReference>
<dbReference type="InterPro" id="IPR013656">
    <property type="entry name" value="PAS_4"/>
</dbReference>
<evidence type="ECO:0000256" key="1">
    <source>
        <dbReference type="ARBA" id="ARBA00004167"/>
    </source>
</evidence>
<dbReference type="PANTHER" id="PTHR44757:SF2">
    <property type="entry name" value="BIOFILM ARCHITECTURE MAINTENANCE PROTEIN MBAA"/>
    <property type="match status" value="1"/>
</dbReference>
<dbReference type="PROSITE" id="PS50113">
    <property type="entry name" value="PAC"/>
    <property type="match status" value="1"/>
</dbReference>
<dbReference type="Gene3D" id="3.30.450.40">
    <property type="match status" value="1"/>
</dbReference>
<dbReference type="CDD" id="cd00130">
    <property type="entry name" value="PAS"/>
    <property type="match status" value="1"/>
</dbReference>
<reference evidence="7 8" key="1">
    <citation type="submission" date="2023-07" db="EMBL/GenBank/DDBJ databases">
        <title>Sorghum-associated microbial communities from plants grown in Nebraska, USA.</title>
        <authorList>
            <person name="Schachtman D."/>
        </authorList>
    </citation>
    <scope>NUCLEOTIDE SEQUENCE [LARGE SCALE GENOMIC DNA]</scope>
    <source>
        <strain evidence="7 8">BE248</strain>
    </source>
</reference>
<dbReference type="SUPFAM" id="SSF55781">
    <property type="entry name" value="GAF domain-like"/>
    <property type="match status" value="1"/>
</dbReference>
<dbReference type="InterPro" id="IPR008271">
    <property type="entry name" value="Ser/Thr_kinase_AS"/>
</dbReference>
<evidence type="ECO:0000259" key="3">
    <source>
        <dbReference type="PROSITE" id="PS50112"/>
    </source>
</evidence>
<dbReference type="InterPro" id="IPR001633">
    <property type="entry name" value="EAL_dom"/>
</dbReference>
<dbReference type="SMART" id="SM00267">
    <property type="entry name" value="GGDEF"/>
    <property type="match status" value="1"/>
</dbReference>
<dbReference type="InterPro" id="IPR035965">
    <property type="entry name" value="PAS-like_dom_sf"/>
</dbReference>
<dbReference type="SMART" id="SM00220">
    <property type="entry name" value="S_TKc"/>
    <property type="match status" value="1"/>
</dbReference>
<dbReference type="PROSITE" id="PS00108">
    <property type="entry name" value="PROTEIN_KINASE_ST"/>
    <property type="match status" value="1"/>
</dbReference>
<dbReference type="Gene3D" id="3.30.70.270">
    <property type="match status" value="1"/>
</dbReference>
<dbReference type="PROSITE" id="PS50011">
    <property type="entry name" value="PROTEIN_KINASE_DOM"/>
    <property type="match status" value="1"/>
</dbReference>
<dbReference type="Gene3D" id="1.10.510.10">
    <property type="entry name" value="Transferase(Phosphotransferase) domain 1"/>
    <property type="match status" value="1"/>
</dbReference>
<dbReference type="SUPFAM" id="SSF55073">
    <property type="entry name" value="Nucleotide cyclase"/>
    <property type="match status" value="1"/>
</dbReference>
<dbReference type="InterPro" id="IPR027417">
    <property type="entry name" value="P-loop_NTPase"/>
</dbReference>
<dbReference type="Gene3D" id="3.40.50.300">
    <property type="entry name" value="P-loop containing nucleotide triphosphate hydrolases"/>
    <property type="match status" value="1"/>
</dbReference>
<dbReference type="Pfam" id="PF13191">
    <property type="entry name" value="AAA_16"/>
    <property type="match status" value="1"/>
</dbReference>
<dbReference type="InterPro" id="IPR043128">
    <property type="entry name" value="Rev_trsase/Diguanyl_cyclase"/>
</dbReference>
<dbReference type="InterPro" id="IPR041664">
    <property type="entry name" value="AAA_16"/>
</dbReference>
<dbReference type="Pfam" id="PF00563">
    <property type="entry name" value="EAL"/>
    <property type="match status" value="1"/>
</dbReference>
<evidence type="ECO:0000313" key="7">
    <source>
        <dbReference type="EMBL" id="MDR7085775.1"/>
    </source>
</evidence>
<protein>
    <submittedName>
        <fullName evidence="7">Diguanylate cyclase (GGDEF)-like protein/PAS domain S-box-containing protein</fullName>
    </submittedName>
</protein>
<dbReference type="SMART" id="SM00091">
    <property type="entry name" value="PAS"/>
    <property type="match status" value="1"/>
</dbReference>
<dbReference type="InterPro" id="IPR011009">
    <property type="entry name" value="Kinase-like_dom_sf"/>
</dbReference>
<name>A0ABU1UKU5_9ACTN</name>
<evidence type="ECO:0000259" key="2">
    <source>
        <dbReference type="PROSITE" id="PS50011"/>
    </source>
</evidence>
<dbReference type="RefSeq" id="WP_309966665.1">
    <property type="nucleotide sequence ID" value="NZ_JAVDWH010000001.1"/>
</dbReference>
<keyword evidence="8" id="KW-1185">Reference proteome</keyword>
<dbReference type="Gene3D" id="3.20.20.450">
    <property type="entry name" value="EAL domain"/>
    <property type="match status" value="1"/>
</dbReference>
<dbReference type="InterPro" id="IPR035919">
    <property type="entry name" value="EAL_sf"/>
</dbReference>
<gene>
    <name evidence="7" type="ORF">J2X11_000614</name>
</gene>
<evidence type="ECO:0000313" key="8">
    <source>
        <dbReference type="Proteomes" id="UP001257739"/>
    </source>
</evidence>
<dbReference type="EMBL" id="JAVDWH010000001">
    <property type="protein sequence ID" value="MDR7085775.1"/>
    <property type="molecule type" value="Genomic_DNA"/>
</dbReference>
<feature type="domain" description="Protein kinase" evidence="2">
    <location>
        <begin position="17"/>
        <end position="279"/>
    </location>
</feature>
<comment type="caution">
    <text evidence="7">The sequence shown here is derived from an EMBL/GenBank/DDBJ whole genome shotgun (WGS) entry which is preliminary data.</text>
</comment>
<organism evidence="7 8">
    <name type="scientific">Aeromicrobium panaciterrae</name>
    <dbReference type="NCBI Taxonomy" id="363861"/>
    <lineage>
        <taxon>Bacteria</taxon>
        <taxon>Bacillati</taxon>
        <taxon>Actinomycetota</taxon>
        <taxon>Actinomycetes</taxon>
        <taxon>Propionibacteriales</taxon>
        <taxon>Nocardioidaceae</taxon>
        <taxon>Aeromicrobium</taxon>
    </lineage>
</organism>
<dbReference type="Gene3D" id="1.25.40.10">
    <property type="entry name" value="Tetratricopeptide repeat domain"/>
    <property type="match status" value="2"/>
</dbReference>
<dbReference type="Pfam" id="PF08448">
    <property type="entry name" value="PAS_4"/>
    <property type="match status" value="1"/>
</dbReference>
<dbReference type="NCBIfam" id="TIGR00254">
    <property type="entry name" value="GGDEF"/>
    <property type="match status" value="1"/>
</dbReference>
<dbReference type="Pfam" id="PF00990">
    <property type="entry name" value="GGDEF"/>
    <property type="match status" value="1"/>
</dbReference>
<dbReference type="CDD" id="cd14014">
    <property type="entry name" value="STKc_PknB_like"/>
    <property type="match status" value="1"/>
</dbReference>
<feature type="domain" description="PAC" evidence="4">
    <location>
        <begin position="1462"/>
        <end position="1513"/>
    </location>
</feature>
<dbReference type="Pfam" id="PF00069">
    <property type="entry name" value="Pkinase"/>
    <property type="match status" value="1"/>
</dbReference>
<sequence>MNVRGDAARPELFAGRYRLGKCLKSGHGVETYLGVDETTSTQVVLKSIVPHLIHDAARLRFEHETQVLRRLSGTGLATLYDAGVTDGHWYLVQPFMPGSTLEEILKSGPLSLEMALRIAIDVASALDIAHGAGIFHRDVKPANVIVGGTDPASPVTLIDFGFARSPLLDESLNEQLVGTVRYLAPEAAGMLAVPADERADLYALGVLLFECLAGEPPFPGETVGEVLREHLSMPVPEVGRRRPGMPRAIDAILARLLSKDPNDRYQSASAVTYDLSALLEAVRAGSSDPRLVIGRIDHRRTLTDPAFVGREAELASLMSLVDEVRMGGSGLVLLEADSGGGKTRLLSEVASQASSAGVLQLQGQGVAETGARPFEVLHGFAEDLLSHAANDDLWDSIREGVGDGAPAIAQVLPLLGPLLGVTEELDAGPEHLGEQRSLTVLHQLMNSIGDADHPVLIIFDDCQWADRLTIQLLADVFSDRAQCPPYVGVIAAFRSEEVSDEHQLRAMPFAQSVQLGRLPARAMRQLCESMAGQLPDEAINTVVRLADGNPFMGAAVLRGLFESGALLSTDRGWQVDEAALIDVQTARRSASFLVRRLELLTEDSIHVLSAGASLGKEFDFMLAAELVQHSDVAATILQDATRRRLVWIDDVTGRCSFAHDKIREALLSRLDYSERRELHSRAADAMLGMEESGASVFDVAYHLDAAGRHQAALPYALRSAETARTQHALDSALSHYRMAERGVEPEDLETRVVIAEGLGDVLALQGAYDEAEEQLTVAEQMVTDRVHQAEVEGKLGALAFKRGDIPTARRHLEGAMARLDRPVPQVFAWLLVCLVWELCVQVVHTAAPRLTVRRKPEGREEDFLAMRLHSRLAYLYWFYSGKVTCAWTHLRGLNLAERYPPSAELGQAYSEHAPVATMVPLFNRSLKYAKRSQEIRRDRGDIWGQGQSQSFAGVALYAASKFDEAEEASREAIRLLESTGDQWEMNTAGWNLAMCLHRKGQLREAAATAKGVYESAIAIGDQTSAGVGLSVWTRAACGDVDPRLIDAELARESMDASTTAELRLAAGIAAHRAGDLAAAIEHLDLAAETIRTSGLRQEYAAPVACWRATAARTLAEQASPHDPSGYKEAVRKASKAVHSARFWAFSYRNNAPHALREAALIASLRNRPRRRERYLARSLAVAEKQGALYEAALTRLAAAEIRMRRGDDHGEVVDARLAVYEFQGSVIEDETPEAPSVSLFDRFNTLLSVGRTITAAASMEAVDVAIREAALTLLRGDTCHIISADATETANPTTESGESVDLASRTLLERAISGGVPVVSGDSAVGVSESLVMSDIRSVLAAPIIVHGETRYCFYVTHRQISALFGEEEIQLAAFVATLAGAAFEHLEGTETRYRSLARNSSDVLTLVGRDGIVSYQSSSASRVFALPANGMVGRPIDEWVHPEDRDLLTDALQRASLHSDTRVECRFLHATGSYVYAETVVTDLLDDPAVSALVLNSRDITDRRLLEDELRERALHDSLTGLPNRAHFLERAQQAINRRDPRPLVACFLDLDDFKSVNDTYGHGAGDELLCEMSERLLECLRPEDVVARFGGDEFALLFEDTTLKEALSAIERIQAATGRPVRVAGTELVCHFSIGVAPSSGRKATTDQLLAEADVAMYAAKSSGTHLCRVYEPPMRDLAESRSVARGAIDRALSQGEFLLHYQPIVNLQTEECLGVEALIRWQHPERGLLPAAEFIDLAEVSGHMPAIGAWVIETACAAAVDLAEDLSMSINVSPQQLQQPQLAQSVERALSRSGLRPDRLVLELTETTDITDPATAIEQLRQLDEMGVKLALDDFGTGYASLDYLKRFPVQILKIDQEFVQHIHESEDDRAIVRGIIELAKSFGLRTIAEGVEQIEQQRVVTELGCDFGQGFLWSRPGLPENLPEVFLPSSAA</sequence>
<proteinExistence type="predicted"/>
<dbReference type="InterPro" id="IPR011990">
    <property type="entry name" value="TPR-like_helical_dom_sf"/>
</dbReference>
<evidence type="ECO:0000259" key="4">
    <source>
        <dbReference type="PROSITE" id="PS50113"/>
    </source>
</evidence>
<dbReference type="CDD" id="cd01948">
    <property type="entry name" value="EAL"/>
    <property type="match status" value="1"/>
</dbReference>